<dbReference type="PANTHER" id="PTHR24252:SF7">
    <property type="entry name" value="HYALIN"/>
    <property type="match status" value="1"/>
</dbReference>
<feature type="chain" id="PRO_5018609719" evidence="2">
    <location>
        <begin position="16"/>
        <end position="276"/>
    </location>
</feature>
<reference evidence="4 5" key="1">
    <citation type="submission" date="2018-04" db="EMBL/GenBank/DDBJ databases">
        <authorList>
            <person name="Zhang X."/>
            <person name="Yuan J."/>
            <person name="Li F."/>
            <person name="Xiang J."/>
        </authorList>
    </citation>
    <scope>NUCLEOTIDE SEQUENCE [LARGE SCALE GENOMIC DNA]</scope>
    <source>
        <tissue evidence="4">Muscle</tissue>
    </source>
</reference>
<dbReference type="SMART" id="SM00020">
    <property type="entry name" value="Tryp_SPc"/>
    <property type="match status" value="1"/>
</dbReference>
<gene>
    <name evidence="4" type="ORF">C7M84_012957</name>
</gene>
<keyword evidence="5" id="KW-1185">Reference proteome</keyword>
<proteinExistence type="predicted"/>
<dbReference type="FunFam" id="2.40.10.10:FF:000166">
    <property type="entry name" value="Trypsin"/>
    <property type="match status" value="1"/>
</dbReference>
<dbReference type="InterPro" id="IPR009003">
    <property type="entry name" value="Peptidase_S1_PA"/>
</dbReference>
<dbReference type="EMBL" id="QCYY01002624">
    <property type="protein sequence ID" value="ROT68895.1"/>
    <property type="molecule type" value="Genomic_DNA"/>
</dbReference>
<dbReference type="AlphaFoldDB" id="A0A3R7M720"/>
<reference evidence="4 5" key="2">
    <citation type="submission" date="2019-01" db="EMBL/GenBank/DDBJ databases">
        <title>The decoding of complex shrimp genome reveals the adaptation for benthos swimmer, frequently molting mechanism and breeding impact on genome.</title>
        <authorList>
            <person name="Sun Y."/>
            <person name="Gao Y."/>
            <person name="Yu Y."/>
        </authorList>
    </citation>
    <scope>NUCLEOTIDE SEQUENCE [LARGE SCALE GENOMIC DNA]</scope>
    <source>
        <tissue evidence="4">Muscle</tissue>
    </source>
</reference>
<dbReference type="GO" id="GO:0004252">
    <property type="term" value="F:serine-type endopeptidase activity"/>
    <property type="evidence" value="ECO:0007669"/>
    <property type="project" value="InterPro"/>
</dbReference>
<dbReference type="Gene3D" id="2.40.10.10">
    <property type="entry name" value="Trypsin-like serine proteases"/>
    <property type="match status" value="2"/>
</dbReference>
<feature type="domain" description="Peptidase S1" evidence="3">
    <location>
        <begin position="30"/>
        <end position="276"/>
    </location>
</feature>
<dbReference type="InterPro" id="IPR001314">
    <property type="entry name" value="Peptidase_S1A"/>
</dbReference>
<dbReference type="Pfam" id="PF00089">
    <property type="entry name" value="Trypsin"/>
    <property type="match status" value="1"/>
</dbReference>
<evidence type="ECO:0000313" key="5">
    <source>
        <dbReference type="Proteomes" id="UP000283509"/>
    </source>
</evidence>
<dbReference type="CDD" id="cd00190">
    <property type="entry name" value="Tryp_SPc"/>
    <property type="match status" value="1"/>
</dbReference>
<dbReference type="PANTHER" id="PTHR24252">
    <property type="entry name" value="ACROSIN-RELATED"/>
    <property type="match status" value="1"/>
</dbReference>
<organism evidence="4 5">
    <name type="scientific">Penaeus vannamei</name>
    <name type="common">Whiteleg shrimp</name>
    <name type="synonym">Litopenaeus vannamei</name>
    <dbReference type="NCBI Taxonomy" id="6689"/>
    <lineage>
        <taxon>Eukaryota</taxon>
        <taxon>Metazoa</taxon>
        <taxon>Ecdysozoa</taxon>
        <taxon>Arthropoda</taxon>
        <taxon>Crustacea</taxon>
        <taxon>Multicrustacea</taxon>
        <taxon>Malacostraca</taxon>
        <taxon>Eumalacostraca</taxon>
        <taxon>Eucarida</taxon>
        <taxon>Decapoda</taxon>
        <taxon>Dendrobranchiata</taxon>
        <taxon>Penaeoidea</taxon>
        <taxon>Penaeidae</taxon>
        <taxon>Penaeus</taxon>
    </lineage>
</organism>
<accession>A0A3R7M720</accession>
<evidence type="ECO:0000259" key="3">
    <source>
        <dbReference type="PROSITE" id="PS50240"/>
    </source>
</evidence>
<name>A0A3R7M720_PENVA</name>
<sequence>MKTLILCVLLAGAFAAPSRKPTFRRGLNKIVGGTDATPGELPYQLSFQDISFGFAWHFCGASIYNENWAICAGHCVQGEDMNNPDYLQASRCRRTNQDVDEGTEQTVILSKIIQHEDYNGFTISNDISLLKLSQPLSFNDNVRAIDIPAQGHAASGDCIVSGWGTTSEGGSTPSVLQKVTVPIVSDDECRDAYGQSDIEDSMICAGVPEGGKDSCQGDSGGPLPALTPAPPTWPASCPGATAVPRPATLACTLRSPTMSIGLRQCCLIKLFNMYLP</sequence>
<feature type="signal peptide" evidence="2">
    <location>
        <begin position="1"/>
        <end position="15"/>
    </location>
</feature>
<dbReference type="InterPro" id="IPR043504">
    <property type="entry name" value="Peptidase_S1_PA_chymotrypsin"/>
</dbReference>
<dbReference type="PROSITE" id="PS50240">
    <property type="entry name" value="TRYPSIN_DOM"/>
    <property type="match status" value="1"/>
</dbReference>
<dbReference type="InterPro" id="IPR001254">
    <property type="entry name" value="Trypsin_dom"/>
</dbReference>
<dbReference type="Proteomes" id="UP000283509">
    <property type="component" value="Unassembled WGS sequence"/>
</dbReference>
<keyword evidence="1" id="KW-1015">Disulfide bond</keyword>
<dbReference type="STRING" id="6689.A0A3R7M720"/>
<dbReference type="GO" id="GO:0006508">
    <property type="term" value="P:proteolysis"/>
    <property type="evidence" value="ECO:0007669"/>
    <property type="project" value="InterPro"/>
</dbReference>
<dbReference type="PRINTS" id="PR00722">
    <property type="entry name" value="CHYMOTRYPSIN"/>
</dbReference>
<evidence type="ECO:0000256" key="2">
    <source>
        <dbReference type="SAM" id="SignalP"/>
    </source>
</evidence>
<comment type="caution">
    <text evidence="4">The sequence shown here is derived from an EMBL/GenBank/DDBJ whole genome shotgun (WGS) entry which is preliminary data.</text>
</comment>
<evidence type="ECO:0000256" key="1">
    <source>
        <dbReference type="ARBA" id="ARBA00023157"/>
    </source>
</evidence>
<evidence type="ECO:0000313" key="4">
    <source>
        <dbReference type="EMBL" id="ROT68895.1"/>
    </source>
</evidence>
<protein>
    <submittedName>
        <fullName evidence="4">Trypsin</fullName>
    </submittedName>
</protein>
<keyword evidence="2" id="KW-0732">Signal</keyword>
<dbReference type="SUPFAM" id="SSF50494">
    <property type="entry name" value="Trypsin-like serine proteases"/>
    <property type="match status" value="1"/>
</dbReference>